<dbReference type="Proteomes" id="UP000821837">
    <property type="component" value="Chromosome 5"/>
</dbReference>
<comment type="caution">
    <text evidence="2">The sequence shown here is derived from an EMBL/GenBank/DDBJ whole genome shotgun (WGS) entry which is preliminary data.</text>
</comment>
<evidence type="ECO:0000313" key="2">
    <source>
        <dbReference type="EMBL" id="KAH7951447.1"/>
    </source>
</evidence>
<feature type="region of interest" description="Disordered" evidence="1">
    <location>
        <begin position="1"/>
        <end position="20"/>
    </location>
</feature>
<reference evidence="2" key="2">
    <citation type="submission" date="2021-09" db="EMBL/GenBank/DDBJ databases">
        <authorList>
            <person name="Jia N."/>
            <person name="Wang J."/>
            <person name="Shi W."/>
            <person name="Du L."/>
            <person name="Sun Y."/>
            <person name="Zhan W."/>
            <person name="Jiang J."/>
            <person name="Wang Q."/>
            <person name="Zhang B."/>
            <person name="Ji P."/>
            <person name="Sakyi L.B."/>
            <person name="Cui X."/>
            <person name="Yuan T."/>
            <person name="Jiang B."/>
            <person name="Yang W."/>
            <person name="Lam T.T.-Y."/>
            <person name="Chang Q."/>
            <person name="Ding S."/>
            <person name="Wang X."/>
            <person name="Zhu J."/>
            <person name="Ruan X."/>
            <person name="Zhao L."/>
            <person name="Wei J."/>
            <person name="Que T."/>
            <person name="Du C."/>
            <person name="Cheng J."/>
            <person name="Dai P."/>
            <person name="Han X."/>
            <person name="Huang E."/>
            <person name="Gao Y."/>
            <person name="Liu J."/>
            <person name="Shao H."/>
            <person name="Ye R."/>
            <person name="Li L."/>
            <person name="Wei W."/>
            <person name="Wang X."/>
            <person name="Wang C."/>
            <person name="Huo Q."/>
            <person name="Li W."/>
            <person name="Guo W."/>
            <person name="Chen H."/>
            <person name="Chen S."/>
            <person name="Zhou L."/>
            <person name="Zhou L."/>
            <person name="Ni X."/>
            <person name="Tian J."/>
            <person name="Zhou Y."/>
            <person name="Sheng Y."/>
            <person name="Liu T."/>
            <person name="Pan Y."/>
            <person name="Xia L."/>
            <person name="Li J."/>
            <person name="Zhao F."/>
            <person name="Cao W."/>
        </authorList>
    </citation>
    <scope>NUCLEOTIDE SEQUENCE</scope>
    <source>
        <strain evidence="2">Rsan-2018</strain>
        <tissue evidence="2">Larvae</tissue>
    </source>
</reference>
<organism evidence="2 3">
    <name type="scientific">Rhipicephalus sanguineus</name>
    <name type="common">Brown dog tick</name>
    <name type="synonym">Ixodes sanguineus</name>
    <dbReference type="NCBI Taxonomy" id="34632"/>
    <lineage>
        <taxon>Eukaryota</taxon>
        <taxon>Metazoa</taxon>
        <taxon>Ecdysozoa</taxon>
        <taxon>Arthropoda</taxon>
        <taxon>Chelicerata</taxon>
        <taxon>Arachnida</taxon>
        <taxon>Acari</taxon>
        <taxon>Parasitiformes</taxon>
        <taxon>Ixodida</taxon>
        <taxon>Ixodoidea</taxon>
        <taxon>Ixodidae</taxon>
        <taxon>Rhipicephalinae</taxon>
        <taxon>Rhipicephalus</taxon>
        <taxon>Rhipicephalus</taxon>
    </lineage>
</organism>
<name>A0A9D4PR25_RHISA</name>
<reference evidence="2" key="1">
    <citation type="journal article" date="2020" name="Cell">
        <title>Large-Scale Comparative Analyses of Tick Genomes Elucidate Their Genetic Diversity and Vector Capacities.</title>
        <authorList>
            <consortium name="Tick Genome and Microbiome Consortium (TIGMIC)"/>
            <person name="Jia N."/>
            <person name="Wang J."/>
            <person name="Shi W."/>
            <person name="Du L."/>
            <person name="Sun Y."/>
            <person name="Zhan W."/>
            <person name="Jiang J.F."/>
            <person name="Wang Q."/>
            <person name="Zhang B."/>
            <person name="Ji P."/>
            <person name="Bell-Sakyi L."/>
            <person name="Cui X.M."/>
            <person name="Yuan T.T."/>
            <person name="Jiang B.G."/>
            <person name="Yang W.F."/>
            <person name="Lam T.T."/>
            <person name="Chang Q.C."/>
            <person name="Ding S.J."/>
            <person name="Wang X.J."/>
            <person name="Zhu J.G."/>
            <person name="Ruan X.D."/>
            <person name="Zhao L."/>
            <person name="Wei J.T."/>
            <person name="Ye R.Z."/>
            <person name="Que T.C."/>
            <person name="Du C.H."/>
            <person name="Zhou Y.H."/>
            <person name="Cheng J.X."/>
            <person name="Dai P.F."/>
            <person name="Guo W.B."/>
            <person name="Han X.H."/>
            <person name="Huang E.J."/>
            <person name="Li L.F."/>
            <person name="Wei W."/>
            <person name="Gao Y.C."/>
            <person name="Liu J.Z."/>
            <person name="Shao H.Z."/>
            <person name="Wang X."/>
            <person name="Wang C.C."/>
            <person name="Yang T.C."/>
            <person name="Huo Q.B."/>
            <person name="Li W."/>
            <person name="Chen H.Y."/>
            <person name="Chen S.E."/>
            <person name="Zhou L.G."/>
            <person name="Ni X.B."/>
            <person name="Tian J.H."/>
            <person name="Sheng Y."/>
            <person name="Liu T."/>
            <person name="Pan Y.S."/>
            <person name="Xia L.Y."/>
            <person name="Li J."/>
            <person name="Zhao F."/>
            <person name="Cao W.C."/>
        </authorList>
    </citation>
    <scope>NUCLEOTIDE SEQUENCE</scope>
    <source>
        <strain evidence="2">Rsan-2018</strain>
    </source>
</reference>
<accession>A0A9D4PR25</accession>
<keyword evidence="3" id="KW-1185">Reference proteome</keyword>
<sequence>MGMKGREKRRKLIRRSKSAQDTRNSSSALWARLRIVPCAFGNRNDRRRVATRSYIVTDWTRFRELSAASPPSGAAFFTHVSRCVGAASRKCVVPVGTPVPDIKLLNLRAVRQRHQRRATKSERPELWTLYNHLDAKCRRHAKRRRDQSWDSLCGTLEDPRRSAKAWRIFGAILRPVGTRFPALAIAVARGLSYQQLAELLADTLCTVVAGDATGIPELPQHHRRELMTPHRFLITEGIQREVSSLCNAYFTLGELRLALASRKRRSAPRPDENLNH</sequence>
<protein>
    <submittedName>
        <fullName evidence="2">Uncharacterized protein</fullName>
    </submittedName>
</protein>
<proteinExistence type="predicted"/>
<evidence type="ECO:0000313" key="3">
    <source>
        <dbReference type="Proteomes" id="UP000821837"/>
    </source>
</evidence>
<dbReference type="VEuPathDB" id="VectorBase:RSAN_038814"/>
<gene>
    <name evidence="2" type="ORF">HPB52_009080</name>
</gene>
<evidence type="ECO:0000256" key="1">
    <source>
        <dbReference type="SAM" id="MobiDB-lite"/>
    </source>
</evidence>
<dbReference type="EMBL" id="JABSTV010001251">
    <property type="protein sequence ID" value="KAH7951447.1"/>
    <property type="molecule type" value="Genomic_DNA"/>
</dbReference>
<feature type="compositionally biased region" description="Basic residues" evidence="1">
    <location>
        <begin position="1"/>
        <end position="17"/>
    </location>
</feature>
<dbReference type="AlphaFoldDB" id="A0A9D4PR25"/>